<protein>
    <recommendedName>
        <fullName evidence="3">ComF family protein</fullName>
    </recommendedName>
</protein>
<dbReference type="RefSeq" id="WP_140884655.1">
    <property type="nucleotide sequence ID" value="NZ_RCZP01000015.1"/>
</dbReference>
<evidence type="ECO:0000313" key="1">
    <source>
        <dbReference type="EMBL" id="TPG53653.1"/>
    </source>
</evidence>
<dbReference type="AlphaFoldDB" id="A0A502FXH7"/>
<keyword evidence="2" id="KW-1185">Reference proteome</keyword>
<dbReference type="Proteomes" id="UP000317078">
    <property type="component" value="Unassembled WGS sequence"/>
</dbReference>
<name>A0A502FXH7_9PROT</name>
<organism evidence="1 2">
    <name type="scientific">Muricoccus nepalensis</name>
    <dbReference type="NCBI Taxonomy" id="1854500"/>
    <lineage>
        <taxon>Bacteria</taxon>
        <taxon>Pseudomonadati</taxon>
        <taxon>Pseudomonadota</taxon>
        <taxon>Alphaproteobacteria</taxon>
        <taxon>Acetobacterales</taxon>
        <taxon>Roseomonadaceae</taxon>
        <taxon>Muricoccus</taxon>
    </lineage>
</organism>
<dbReference type="EMBL" id="RCZP01000015">
    <property type="protein sequence ID" value="TPG53653.1"/>
    <property type="molecule type" value="Genomic_DNA"/>
</dbReference>
<dbReference type="InterPro" id="IPR029057">
    <property type="entry name" value="PRTase-like"/>
</dbReference>
<dbReference type="Gene3D" id="3.40.50.2020">
    <property type="match status" value="1"/>
</dbReference>
<dbReference type="OrthoDB" id="8479203at2"/>
<comment type="caution">
    <text evidence="1">The sequence shown here is derived from an EMBL/GenBank/DDBJ whole genome shotgun (WGS) entry which is preliminary data.</text>
</comment>
<evidence type="ECO:0000313" key="2">
    <source>
        <dbReference type="Proteomes" id="UP000317078"/>
    </source>
</evidence>
<dbReference type="SUPFAM" id="SSF53271">
    <property type="entry name" value="PRTase-like"/>
    <property type="match status" value="1"/>
</dbReference>
<sequence length="239" mass="25215">MGLDISPQKVVTLTDAHERRLVTDAGGRCYNFSVGDSVIVECVFRRSLRGDAQDGIPLMYALKGTKGYKVESRSLLELQRRGFAIAARRFAPGSFDVVVPAPSSSGVPLCLARLAVGLLGPGAMLVEALRKRTIGAVLGSAPLPGTGPGGRQAKYRGALGRLRKLDPNLEIAVKALPSEVREYFRTVEAKPGTTLPSGLRFLVVDDSASTGSTLRDSALSLREAFGPVSVTGLALVGPQ</sequence>
<gene>
    <name evidence="1" type="ORF">EAH89_15715</name>
</gene>
<evidence type="ECO:0008006" key="3">
    <source>
        <dbReference type="Google" id="ProtNLM"/>
    </source>
</evidence>
<reference evidence="1 2" key="1">
    <citation type="journal article" date="2019" name="Environ. Microbiol.">
        <title>Species interactions and distinct microbial communities in high Arctic permafrost affected cryosols are associated with the CH4 and CO2 gas fluxes.</title>
        <authorList>
            <person name="Altshuler I."/>
            <person name="Hamel J."/>
            <person name="Turney S."/>
            <person name="Magnuson E."/>
            <person name="Levesque R."/>
            <person name="Greer C."/>
            <person name="Whyte L.G."/>
        </authorList>
    </citation>
    <scope>NUCLEOTIDE SEQUENCE [LARGE SCALE GENOMIC DNA]</scope>
    <source>
        <strain evidence="1 2">S9.3B</strain>
    </source>
</reference>
<proteinExistence type="predicted"/>
<accession>A0A502FXH7</accession>